<dbReference type="OrthoDB" id="3649325at2759"/>
<sequence length="195" mass="22291">MDKEEEKKRISKLCKDFLTDAWSEVSLEDIDCKELLSGYGNQTFHCSINHCKSLSKYEQTEYKDVIIRVYGSLLFGQKDRIKLNIEAGESLTMHILSLYGIAPKVLGVFAGGVIVEYIHNKVATAEDLKDPDLCAAVVRKIAKLHTMEVPIKRRPILLEKIDEIVRSTFIVQLVEEYENSKQALIKKYGDPINWK</sequence>
<comment type="similarity">
    <text evidence="3">Belongs to the choline/ethanolamine kinase family.</text>
</comment>
<dbReference type="GO" id="GO:0004305">
    <property type="term" value="F:ethanolamine kinase activity"/>
    <property type="evidence" value="ECO:0007669"/>
    <property type="project" value="TreeGrafter"/>
</dbReference>
<dbReference type="Gene3D" id="3.90.1200.10">
    <property type="match status" value="1"/>
</dbReference>
<keyword evidence="2" id="KW-1208">Phospholipid metabolism</keyword>
<gene>
    <name evidence="4" type="ORF">B4U80_14142</name>
</gene>
<dbReference type="SUPFAM" id="SSF56112">
    <property type="entry name" value="Protein kinase-like (PK-like)"/>
    <property type="match status" value="1"/>
</dbReference>
<dbReference type="Proteomes" id="UP000288716">
    <property type="component" value="Unassembled WGS sequence"/>
</dbReference>
<dbReference type="InterPro" id="IPR011009">
    <property type="entry name" value="Kinase-like_dom_sf"/>
</dbReference>
<dbReference type="STRING" id="299467.A0A443S1S1"/>
<dbReference type="GO" id="GO:0004103">
    <property type="term" value="F:choline kinase activity"/>
    <property type="evidence" value="ECO:0007669"/>
    <property type="project" value="TreeGrafter"/>
</dbReference>
<dbReference type="Gene3D" id="3.30.200.20">
    <property type="entry name" value="Phosphorylase Kinase, domain 1"/>
    <property type="match status" value="1"/>
</dbReference>
<keyword evidence="5" id="KW-1185">Reference proteome</keyword>
<keyword evidence="1" id="KW-0594">Phospholipid biosynthesis</keyword>
<organism evidence="4 5">
    <name type="scientific">Leptotrombidium deliense</name>
    <dbReference type="NCBI Taxonomy" id="299467"/>
    <lineage>
        <taxon>Eukaryota</taxon>
        <taxon>Metazoa</taxon>
        <taxon>Ecdysozoa</taxon>
        <taxon>Arthropoda</taxon>
        <taxon>Chelicerata</taxon>
        <taxon>Arachnida</taxon>
        <taxon>Acari</taxon>
        <taxon>Acariformes</taxon>
        <taxon>Trombidiformes</taxon>
        <taxon>Prostigmata</taxon>
        <taxon>Anystina</taxon>
        <taxon>Parasitengona</taxon>
        <taxon>Trombiculoidea</taxon>
        <taxon>Trombiculidae</taxon>
        <taxon>Leptotrombidium</taxon>
    </lineage>
</organism>
<evidence type="ECO:0000256" key="2">
    <source>
        <dbReference type="ARBA" id="ARBA00023264"/>
    </source>
</evidence>
<dbReference type="PANTHER" id="PTHR22603">
    <property type="entry name" value="CHOLINE/ETHANOALAMINE KINASE"/>
    <property type="match status" value="1"/>
</dbReference>
<evidence type="ECO:0000313" key="5">
    <source>
        <dbReference type="Proteomes" id="UP000288716"/>
    </source>
</evidence>
<dbReference type="PANTHER" id="PTHR22603:SF93">
    <property type="entry name" value="RE24176P"/>
    <property type="match status" value="1"/>
</dbReference>
<dbReference type="AlphaFoldDB" id="A0A443S1S1"/>
<evidence type="ECO:0000313" key="4">
    <source>
        <dbReference type="EMBL" id="RWS21466.1"/>
    </source>
</evidence>
<protein>
    <submittedName>
        <fullName evidence="4">Choline/ethanolamine kinase-like protein</fullName>
    </submittedName>
</protein>
<reference evidence="4 5" key="1">
    <citation type="journal article" date="2018" name="Gigascience">
        <title>Genomes of trombidid mites reveal novel predicted allergens and laterally-transferred genes associated with secondary metabolism.</title>
        <authorList>
            <person name="Dong X."/>
            <person name="Chaisiri K."/>
            <person name="Xia D."/>
            <person name="Armstrong S.D."/>
            <person name="Fang Y."/>
            <person name="Donnelly M.J."/>
            <person name="Kadowaki T."/>
            <person name="McGarry J.W."/>
            <person name="Darby A.C."/>
            <person name="Makepeace B.L."/>
        </authorList>
    </citation>
    <scope>NUCLEOTIDE SEQUENCE [LARGE SCALE GENOMIC DNA]</scope>
    <source>
        <strain evidence="4">UoL-UT</strain>
    </source>
</reference>
<proteinExistence type="inferred from homology"/>
<dbReference type="Pfam" id="PF01633">
    <property type="entry name" value="Choline_kinase"/>
    <property type="match status" value="1"/>
</dbReference>
<keyword evidence="4" id="KW-0418">Kinase</keyword>
<keyword evidence="4" id="KW-0808">Transferase</keyword>
<dbReference type="VEuPathDB" id="VectorBase:LDEU010574"/>
<dbReference type="GO" id="GO:0005737">
    <property type="term" value="C:cytoplasm"/>
    <property type="evidence" value="ECO:0007669"/>
    <property type="project" value="TreeGrafter"/>
</dbReference>
<accession>A0A443S1S1</accession>
<evidence type="ECO:0000256" key="1">
    <source>
        <dbReference type="ARBA" id="ARBA00023209"/>
    </source>
</evidence>
<dbReference type="EMBL" id="NCKV01012097">
    <property type="protein sequence ID" value="RWS21466.1"/>
    <property type="molecule type" value="Genomic_DNA"/>
</dbReference>
<comment type="caution">
    <text evidence="4">The sequence shown here is derived from an EMBL/GenBank/DDBJ whole genome shotgun (WGS) entry which is preliminary data.</text>
</comment>
<evidence type="ECO:0000256" key="3">
    <source>
        <dbReference type="ARBA" id="ARBA00038211"/>
    </source>
</evidence>
<name>A0A443S1S1_9ACAR</name>
<dbReference type="GO" id="GO:0006646">
    <property type="term" value="P:phosphatidylethanolamine biosynthetic process"/>
    <property type="evidence" value="ECO:0007669"/>
    <property type="project" value="TreeGrafter"/>
</dbReference>
<keyword evidence="1" id="KW-0443">Lipid metabolism</keyword>
<keyword evidence="1" id="KW-0444">Lipid biosynthesis</keyword>